<comment type="function">
    <text evidence="10">Bifunctional enzyme that catalyzes the formation of 4-diphosphocytidyl-2-C-methyl-D-erythritol from CTP and 2-C-methyl-D-erythritol 4-phosphate (MEP) (IspD), and catalyzes the conversion of 4-diphosphocytidyl-2-C-methyl-D-erythritol 2-phosphate (CDP-ME2P) to 2-C-methyl-D-erythritol 2,4-cyclodiphosphate (ME-CPP) with a corresponding release of cytidine 5-monophosphate (CMP) (IspF).</text>
</comment>
<dbReference type="FunFam" id="3.90.550.10:FF:000003">
    <property type="entry name" value="2-C-methyl-D-erythritol 4-phosphate cytidylyltransferase"/>
    <property type="match status" value="1"/>
</dbReference>
<dbReference type="EMBL" id="AP025739">
    <property type="protein sequence ID" value="BDI32674.1"/>
    <property type="molecule type" value="Genomic_DNA"/>
</dbReference>
<feature type="site" description="Transition state stabilizer" evidence="10">
    <location>
        <position position="23"/>
    </location>
</feature>
<evidence type="ECO:0000256" key="3">
    <source>
        <dbReference type="ARBA" id="ARBA00004709"/>
    </source>
</evidence>
<dbReference type="Pfam" id="PF01128">
    <property type="entry name" value="IspD"/>
    <property type="match status" value="1"/>
</dbReference>
<dbReference type="HAMAP" id="MF_00108">
    <property type="entry name" value="IspD"/>
    <property type="match status" value="1"/>
</dbReference>
<evidence type="ECO:0000256" key="5">
    <source>
        <dbReference type="ARBA" id="ARBA00022695"/>
    </source>
</evidence>
<evidence type="ECO:0000256" key="8">
    <source>
        <dbReference type="ARBA" id="ARBA00023239"/>
    </source>
</evidence>
<reference evidence="11 12" key="1">
    <citation type="journal article" date="2019" name="Int. J. Syst. Evol. Microbiol.">
        <title>Capsulimonas corticalis gen. nov., sp. nov., an aerobic capsulated bacterium, of a novel bacterial order, Capsulimonadales ord. nov., of the class Armatimonadia of the phylum Armatimonadetes.</title>
        <authorList>
            <person name="Li J."/>
            <person name="Kudo C."/>
            <person name="Tonouchi A."/>
        </authorList>
    </citation>
    <scope>NUCLEOTIDE SEQUENCE [LARGE SCALE GENOMIC DNA]</scope>
    <source>
        <strain evidence="11 12">AX-7</strain>
    </source>
</reference>
<feature type="region of interest" description="2-C-methyl-D-erythritol 4-phosphate cytidylyltransferase" evidence="10">
    <location>
        <begin position="1"/>
        <end position="233"/>
    </location>
</feature>
<feature type="site" description="Positions MEP for the nucleophilic attack" evidence="10">
    <location>
        <position position="210"/>
    </location>
</feature>
<dbReference type="PANTHER" id="PTHR43181">
    <property type="entry name" value="2-C-METHYL-D-ERYTHRITOL 2,4-CYCLODIPHOSPHATE SYNTHASE, CHLOROPLASTIC"/>
    <property type="match status" value="1"/>
</dbReference>
<dbReference type="AlphaFoldDB" id="A0A402CQK6"/>
<comment type="catalytic activity">
    <reaction evidence="10">
        <text>2-C-methyl-D-erythritol 4-phosphate + CTP + H(+) = 4-CDP-2-C-methyl-D-erythritol + diphosphate</text>
        <dbReference type="Rhea" id="RHEA:13429"/>
        <dbReference type="ChEBI" id="CHEBI:15378"/>
        <dbReference type="ChEBI" id="CHEBI:33019"/>
        <dbReference type="ChEBI" id="CHEBI:37563"/>
        <dbReference type="ChEBI" id="CHEBI:57823"/>
        <dbReference type="ChEBI" id="CHEBI:58262"/>
        <dbReference type="EC" id="2.7.7.60"/>
    </reaction>
</comment>
<feature type="region of interest" description="2-C-methyl-D-erythritol 2,4-cyclodiphosphate synthase" evidence="10">
    <location>
        <begin position="234"/>
        <end position="392"/>
    </location>
</feature>
<accession>A0A402CQK6</accession>
<dbReference type="Gene3D" id="3.90.550.10">
    <property type="entry name" value="Spore Coat Polysaccharide Biosynthesis Protein SpsA, Chain A"/>
    <property type="match status" value="1"/>
</dbReference>
<proteinExistence type="inferred from homology"/>
<comment type="catalytic activity">
    <reaction evidence="1 10">
        <text>4-CDP-2-C-methyl-D-erythritol 2-phosphate = 2-C-methyl-D-erythritol 2,4-cyclic diphosphate + CMP</text>
        <dbReference type="Rhea" id="RHEA:23864"/>
        <dbReference type="ChEBI" id="CHEBI:57919"/>
        <dbReference type="ChEBI" id="CHEBI:58483"/>
        <dbReference type="ChEBI" id="CHEBI:60377"/>
        <dbReference type="EC" id="4.6.1.12"/>
    </reaction>
</comment>
<feature type="binding site" evidence="10">
    <location>
        <position position="242"/>
    </location>
    <ligand>
        <name>a divalent metal cation</name>
        <dbReference type="ChEBI" id="CHEBI:60240"/>
    </ligand>
</feature>
<evidence type="ECO:0000256" key="4">
    <source>
        <dbReference type="ARBA" id="ARBA00022679"/>
    </source>
</evidence>
<evidence type="ECO:0000256" key="6">
    <source>
        <dbReference type="ARBA" id="ARBA00022723"/>
    </source>
</evidence>
<keyword evidence="9 10" id="KW-0511">Multifunctional enzyme</keyword>
<evidence type="ECO:0000313" key="12">
    <source>
        <dbReference type="Proteomes" id="UP000287394"/>
    </source>
</evidence>
<feature type="site" description="Transition state stabilizer" evidence="10">
    <location>
        <position position="268"/>
    </location>
</feature>
<dbReference type="CDD" id="cd02516">
    <property type="entry name" value="CDP-ME_synthetase"/>
    <property type="match status" value="1"/>
</dbReference>
<gene>
    <name evidence="10 11" type="primary">ispDF</name>
    <name evidence="11" type="ORF">CCAX7_47250</name>
</gene>
<dbReference type="SUPFAM" id="SSF53448">
    <property type="entry name" value="Nucleotide-diphospho-sugar transferases"/>
    <property type="match status" value="1"/>
</dbReference>
<dbReference type="SUPFAM" id="SSF69765">
    <property type="entry name" value="IpsF-like"/>
    <property type="match status" value="1"/>
</dbReference>
<dbReference type="InterPro" id="IPR003526">
    <property type="entry name" value="MECDP_synthase"/>
</dbReference>
<comment type="pathway">
    <text evidence="10">Isoprenoid biosynthesis; isopentenyl diphosphate biosynthesis via DXP pathway; isopentenyl diphosphate from 1-deoxy-D-xylulose 5-phosphate: step 2/6.</text>
</comment>
<dbReference type="Proteomes" id="UP000287394">
    <property type="component" value="Chromosome"/>
</dbReference>
<comment type="similarity">
    <text evidence="10">In the N-terminal section; belongs to the IspD/TarI cytidylyltransferase family. IspD subfamily.</text>
</comment>
<dbReference type="GO" id="GO:0008685">
    <property type="term" value="F:2-C-methyl-D-erythritol 2,4-cyclodiphosphate synthase activity"/>
    <property type="evidence" value="ECO:0007669"/>
    <property type="project" value="UniProtKB-UniRule"/>
</dbReference>
<dbReference type="KEGG" id="ccot:CCAX7_47250"/>
<dbReference type="FunCoup" id="A0A402CQK6">
    <property type="interactions" value="302"/>
</dbReference>
<dbReference type="NCBIfam" id="TIGR00151">
    <property type="entry name" value="ispF"/>
    <property type="match status" value="1"/>
</dbReference>
<feature type="site" description="Positions MEP for the nucleophilic attack" evidence="10">
    <location>
        <position position="154"/>
    </location>
</feature>
<dbReference type="RefSeq" id="WP_218025492.1">
    <property type="nucleotide sequence ID" value="NZ_AP025739.1"/>
</dbReference>
<evidence type="ECO:0000313" key="11">
    <source>
        <dbReference type="EMBL" id="BDI32674.1"/>
    </source>
</evidence>
<dbReference type="HAMAP" id="MF_00107">
    <property type="entry name" value="IspF"/>
    <property type="match status" value="1"/>
</dbReference>
<keyword evidence="12" id="KW-1185">Reference proteome</keyword>
<dbReference type="InterPro" id="IPR034683">
    <property type="entry name" value="IspD/TarI"/>
</dbReference>
<comment type="pathway">
    <text evidence="3 10">Isoprenoid biosynthesis; isopentenyl diphosphate biosynthesis via DXP pathway; isopentenyl diphosphate from 1-deoxy-D-xylulose 5-phosphate: step 4/6.</text>
</comment>
<dbReference type="InterPro" id="IPR020555">
    <property type="entry name" value="MECDP_synthase_CS"/>
</dbReference>
<sequence>MTKMHAVIPAAGLGARFSTNGNKVFASLSGRPMLEMTVDAFRRRSEFASIVVVTGEDDLSRCREIVKAIAPEAHVVRGGATRQESVRLGLTALDGADDDIVFVHDGARPLVSDAIIDRCIEGQRRNGNAVAAIPVVDTLKLAAPDQTVERNIDRERLWAVQTPQVFPLGLLREAHASAWKANFLGTDEASLVERLGIPVHLVEGSSTNLKITRAEDAAVAEALLRPARSGAQMRVGFGYDIHRLEFGRRLVLGGVEIPTTDGRGLDGHSDADVLLHAICDSLLGAAGLPDIGHLFPNTDPAYAGADSMTLLAEVFRRVRELGWRVQNVDATIVAEAPKIGPYTAQMRNNIVQLLEIEPSCLGIKATTNEGLGSLGQGLGIAAQAVACLCQGD</sequence>
<evidence type="ECO:0000256" key="10">
    <source>
        <dbReference type="HAMAP-Rule" id="MF_01520"/>
    </source>
</evidence>
<dbReference type="Pfam" id="PF02542">
    <property type="entry name" value="YgbB"/>
    <property type="match status" value="1"/>
</dbReference>
<comment type="caution">
    <text evidence="10">Lacks conserved residue(s) required for the propagation of feature annotation.</text>
</comment>
<feature type="binding site" evidence="10">
    <location>
        <position position="276"/>
    </location>
    <ligand>
        <name>a divalent metal cation</name>
        <dbReference type="ChEBI" id="CHEBI:60240"/>
    </ligand>
</feature>
<dbReference type="InterPro" id="IPR036571">
    <property type="entry name" value="MECDP_synthase_sf"/>
</dbReference>
<protein>
    <recommendedName>
        <fullName evidence="10">Bifunctional enzyme IspD/IspF</fullName>
    </recommendedName>
    <domain>
        <recommendedName>
            <fullName evidence="10">2-C-methyl-D-erythritol 4-phosphate cytidylyltransferase</fullName>
            <ecNumber evidence="10">2.7.7.60</ecNumber>
        </recommendedName>
        <alternativeName>
            <fullName evidence="10">4-diphosphocytidyl-2C-methyl-D-erythritol synthase</fullName>
        </alternativeName>
        <alternativeName>
            <fullName evidence="10">MEP cytidylyltransferase</fullName>
            <shortName evidence="10">MCT</shortName>
        </alternativeName>
    </domain>
    <domain>
        <recommendedName>
            <fullName evidence="10">2-C-methyl-D-erythritol 2,4-cyclodiphosphate synthase</fullName>
            <shortName evidence="10">MECDP-synthase</shortName>
            <shortName evidence="10">MECPP-synthase</shortName>
            <shortName evidence="10">MECPS</shortName>
            <ecNumber evidence="10">4.6.1.12</ecNumber>
        </recommendedName>
    </domain>
</protein>
<evidence type="ECO:0000256" key="7">
    <source>
        <dbReference type="ARBA" id="ARBA00023229"/>
    </source>
</evidence>
<feature type="binding site" evidence="10">
    <location>
        <begin position="366"/>
        <end position="369"/>
    </location>
    <ligand>
        <name>4-CDP-2-C-methyl-D-erythritol 2-phosphate</name>
        <dbReference type="ChEBI" id="CHEBI:57919"/>
    </ligand>
</feature>
<comment type="cofactor">
    <cofactor evidence="2 10">
        <name>a divalent metal cation</name>
        <dbReference type="ChEBI" id="CHEBI:60240"/>
    </cofactor>
</comment>
<feature type="binding site" evidence="10">
    <location>
        <begin position="290"/>
        <end position="292"/>
    </location>
    <ligand>
        <name>4-CDP-2-C-methyl-D-erythritol 2-phosphate</name>
        <dbReference type="ChEBI" id="CHEBI:57919"/>
    </ligand>
</feature>
<dbReference type="EC" id="4.6.1.12" evidence="10"/>
<dbReference type="InterPro" id="IPR029044">
    <property type="entry name" value="Nucleotide-diphossugar_trans"/>
</dbReference>
<dbReference type="GO" id="GO:0046872">
    <property type="term" value="F:metal ion binding"/>
    <property type="evidence" value="ECO:0007669"/>
    <property type="project" value="UniProtKB-KW"/>
</dbReference>
<dbReference type="CDD" id="cd00554">
    <property type="entry name" value="MECDP_synthase"/>
    <property type="match status" value="1"/>
</dbReference>
<comment type="similarity">
    <text evidence="10">In the C-terminal section; belongs to the IspF family.</text>
</comment>
<feature type="binding site" evidence="10">
    <location>
        <begin position="240"/>
        <end position="242"/>
    </location>
    <ligand>
        <name>4-CDP-2-C-methyl-D-erythritol 2-phosphate</name>
        <dbReference type="ChEBI" id="CHEBI:57919"/>
    </ligand>
</feature>
<evidence type="ECO:0000256" key="1">
    <source>
        <dbReference type="ARBA" id="ARBA00000200"/>
    </source>
</evidence>
<dbReference type="GO" id="GO:0019288">
    <property type="term" value="P:isopentenyl diphosphate biosynthetic process, methylerythritol 4-phosphate pathway"/>
    <property type="evidence" value="ECO:0007669"/>
    <property type="project" value="UniProtKB-UniRule"/>
</dbReference>
<feature type="site" description="Transition state stabilizer" evidence="10">
    <location>
        <position position="367"/>
    </location>
</feature>
<dbReference type="GO" id="GO:0050518">
    <property type="term" value="F:2-C-methyl-D-erythritol 4-phosphate cytidylyltransferase activity"/>
    <property type="evidence" value="ECO:0007669"/>
    <property type="project" value="UniProtKB-UniRule"/>
</dbReference>
<keyword evidence="4 10" id="KW-0808">Transferase</keyword>
<dbReference type="Gene3D" id="3.30.1330.50">
    <property type="entry name" value="2-C-methyl-D-erythritol 2,4-cyclodiphosphate synthase"/>
    <property type="match status" value="1"/>
</dbReference>
<dbReference type="NCBIfam" id="TIGR00453">
    <property type="entry name" value="ispD"/>
    <property type="match status" value="1"/>
</dbReference>
<feature type="binding site" evidence="10">
    <location>
        <position position="240"/>
    </location>
    <ligand>
        <name>a divalent metal cation</name>
        <dbReference type="ChEBI" id="CHEBI:60240"/>
    </ligand>
</feature>
<organism evidence="11 12">
    <name type="scientific">Capsulimonas corticalis</name>
    <dbReference type="NCBI Taxonomy" id="2219043"/>
    <lineage>
        <taxon>Bacteria</taxon>
        <taxon>Bacillati</taxon>
        <taxon>Armatimonadota</taxon>
        <taxon>Armatimonadia</taxon>
        <taxon>Capsulimonadales</taxon>
        <taxon>Capsulimonadaceae</taxon>
        <taxon>Capsulimonas</taxon>
    </lineage>
</organism>
<dbReference type="PANTHER" id="PTHR43181:SF1">
    <property type="entry name" value="2-C-METHYL-D-ERYTHRITOL 2,4-CYCLODIPHOSPHATE SYNTHASE, CHLOROPLASTIC"/>
    <property type="match status" value="1"/>
</dbReference>
<dbReference type="InterPro" id="IPR026596">
    <property type="entry name" value="IspD/F"/>
</dbReference>
<keyword evidence="5 10" id="KW-0548">Nucleotidyltransferase</keyword>
<feature type="site" description="Transition state stabilizer" evidence="10">
    <location>
        <position position="16"/>
    </location>
</feature>
<name>A0A402CQK6_9BACT</name>
<dbReference type="HAMAP" id="MF_01520">
    <property type="entry name" value="IspDF"/>
    <property type="match status" value="1"/>
</dbReference>
<keyword evidence="6 10" id="KW-0479">Metal-binding</keyword>
<evidence type="ECO:0000256" key="2">
    <source>
        <dbReference type="ARBA" id="ARBA00001968"/>
    </source>
</evidence>
<feature type="binding site" evidence="10">
    <location>
        <begin position="268"/>
        <end position="269"/>
    </location>
    <ligand>
        <name>4-CDP-2-C-methyl-D-erythritol 2-phosphate</name>
        <dbReference type="ChEBI" id="CHEBI:57919"/>
    </ligand>
</feature>
<dbReference type="PROSITE" id="PS01350">
    <property type="entry name" value="ISPF"/>
    <property type="match status" value="1"/>
</dbReference>
<keyword evidence="8 10" id="KW-0456">Lyase</keyword>
<evidence type="ECO:0000256" key="9">
    <source>
        <dbReference type="ARBA" id="ARBA00023268"/>
    </source>
</evidence>
<dbReference type="InterPro" id="IPR001228">
    <property type="entry name" value="IspD"/>
</dbReference>
<dbReference type="GO" id="GO:0016114">
    <property type="term" value="P:terpenoid biosynthetic process"/>
    <property type="evidence" value="ECO:0007669"/>
    <property type="project" value="InterPro"/>
</dbReference>
<keyword evidence="7 10" id="KW-0414">Isoprene biosynthesis</keyword>
<dbReference type="EC" id="2.7.7.60" evidence="10"/>